<accession>A0A256SWH0</accession>
<gene>
    <name evidence="1" type="ORF">CBF96_01930</name>
</gene>
<proteinExistence type="predicted"/>
<reference evidence="1 2" key="2">
    <citation type="submission" date="2017-09" db="EMBL/GenBank/DDBJ databases">
        <title>Tripartite evolution among Lactobacillus johnsonii, Lactobacillus taiwanensis, Lactobacillus reuteri and their rodent host.</title>
        <authorList>
            <person name="Wang T."/>
            <person name="Knowles S."/>
            <person name="Cheng C."/>
        </authorList>
    </citation>
    <scope>NUCLEOTIDE SEQUENCE [LARGE SCALE GENOMIC DNA]</scope>
    <source>
        <strain evidence="1 2">114h</strain>
    </source>
</reference>
<evidence type="ECO:0008006" key="3">
    <source>
        <dbReference type="Google" id="ProtNLM"/>
    </source>
</evidence>
<sequence>MAGVFLYRGDDEVSNHFKQLRFIDQLALLKLRGVRGIGLRVSNYKKDNNESRKKLLKNLNKLSEVGYYTLKNYAAPFFNQETGKYEHLKFRTLIARYYRDKHFKQATLHAIEDIEVTLNTRIAYLLGEKYGAFGYVKFHLWCQRNGYNRYINRHMNKFVLKQEEYNFLQKLVSSAKKSSNKSVVDFENNSEKAIPPVWLTVNLLTLGESIRVLELMSRKNREAIANQFNCKVDELIGWLKCINLIRNICCHNENLIDIKLKTKPSIPHWIESKDVLYSVTQEDGSVQYTNAIALPLVIIITLMKTINSKYRLDDLSKSLSMLTPTNRIARQYGFKSISKMHDLFKSNQEDEDTSIIIGY</sequence>
<dbReference type="Proteomes" id="UP000215747">
    <property type="component" value="Unassembled WGS sequence"/>
</dbReference>
<evidence type="ECO:0000313" key="1">
    <source>
        <dbReference type="EMBL" id="OYS70478.1"/>
    </source>
</evidence>
<name>A0A256SWH0_LIMRT</name>
<dbReference type="InterPro" id="IPR011664">
    <property type="entry name" value="Abi_system_AbiD/AbiF-like"/>
</dbReference>
<protein>
    <recommendedName>
        <fullName evidence="3">Abortive phage resistance protein</fullName>
    </recommendedName>
</protein>
<evidence type="ECO:0000313" key="2">
    <source>
        <dbReference type="Proteomes" id="UP000215747"/>
    </source>
</evidence>
<reference evidence="2" key="1">
    <citation type="submission" date="2017-05" db="EMBL/GenBank/DDBJ databases">
        <authorList>
            <person name="Lin X.B."/>
            <person name="Stothard P."/>
            <person name="Tasseva G."/>
            <person name="Walter J."/>
        </authorList>
    </citation>
    <scope>NUCLEOTIDE SEQUENCE [LARGE SCALE GENOMIC DNA]</scope>
    <source>
        <strain evidence="2">114h</strain>
    </source>
</reference>
<dbReference type="EMBL" id="NGPL01000015">
    <property type="protein sequence ID" value="OYS70478.1"/>
    <property type="molecule type" value="Genomic_DNA"/>
</dbReference>
<comment type="caution">
    <text evidence="1">The sequence shown here is derived from an EMBL/GenBank/DDBJ whole genome shotgun (WGS) entry which is preliminary data.</text>
</comment>
<organism evidence="1 2">
    <name type="scientific">Limosilactobacillus reuteri</name>
    <name type="common">Lactobacillus reuteri</name>
    <dbReference type="NCBI Taxonomy" id="1598"/>
    <lineage>
        <taxon>Bacteria</taxon>
        <taxon>Bacillati</taxon>
        <taxon>Bacillota</taxon>
        <taxon>Bacilli</taxon>
        <taxon>Lactobacillales</taxon>
        <taxon>Lactobacillaceae</taxon>
        <taxon>Limosilactobacillus</taxon>
    </lineage>
</organism>
<dbReference type="Pfam" id="PF07751">
    <property type="entry name" value="Abi_2"/>
    <property type="match status" value="1"/>
</dbReference>
<dbReference type="AlphaFoldDB" id="A0A256SWH0"/>